<keyword evidence="10 12" id="KW-0472">Membrane</keyword>
<keyword evidence="11 12" id="KW-0998">Cell outer membrane</keyword>
<keyword evidence="4" id="KW-0410">Iron transport</keyword>
<dbReference type="SUPFAM" id="SSF56935">
    <property type="entry name" value="Porins"/>
    <property type="match status" value="1"/>
</dbReference>
<dbReference type="Gene3D" id="2.40.170.20">
    <property type="entry name" value="TonB-dependent receptor, beta-barrel domain"/>
    <property type="match status" value="1"/>
</dbReference>
<evidence type="ECO:0000256" key="13">
    <source>
        <dbReference type="SAM" id="MobiDB-lite"/>
    </source>
</evidence>
<evidence type="ECO:0000256" key="9">
    <source>
        <dbReference type="ARBA" id="ARBA00023077"/>
    </source>
</evidence>
<evidence type="ECO:0000259" key="14">
    <source>
        <dbReference type="Pfam" id="PF00593"/>
    </source>
</evidence>
<dbReference type="EMBL" id="BAQP01000218">
    <property type="protein sequence ID" value="GBQ27740.1"/>
    <property type="molecule type" value="Genomic_DNA"/>
</dbReference>
<dbReference type="PANTHER" id="PTHR32552:SF68">
    <property type="entry name" value="FERRICHROME OUTER MEMBRANE TRANSPORTER_PHAGE RECEPTOR"/>
    <property type="match status" value="1"/>
</dbReference>
<comment type="caution">
    <text evidence="15">The sequence shown here is derived from an EMBL/GenBank/DDBJ whole genome shotgun (WGS) entry which is preliminary data.</text>
</comment>
<comment type="similarity">
    <text evidence="12">Belongs to the TonB-dependent receptor family.</text>
</comment>
<comment type="subcellular location">
    <subcellularLocation>
        <location evidence="1 12">Cell outer membrane</location>
        <topology evidence="1 12">Multi-pass membrane protein</topology>
    </subcellularLocation>
</comment>
<feature type="domain" description="TonB-dependent receptor-like beta-barrel" evidence="14">
    <location>
        <begin position="300"/>
        <end position="745"/>
    </location>
</feature>
<keyword evidence="8" id="KW-0406">Ion transport</keyword>
<keyword evidence="7" id="KW-0408">Iron</keyword>
<evidence type="ECO:0000256" key="4">
    <source>
        <dbReference type="ARBA" id="ARBA00022496"/>
    </source>
</evidence>
<accession>A0ABQ0PAF0</accession>
<dbReference type="InterPro" id="IPR039426">
    <property type="entry name" value="TonB-dep_rcpt-like"/>
</dbReference>
<organism evidence="15 16">
    <name type="scientific">Gluconacetobacter sacchari DSM 12717</name>
    <dbReference type="NCBI Taxonomy" id="1307940"/>
    <lineage>
        <taxon>Bacteria</taxon>
        <taxon>Pseudomonadati</taxon>
        <taxon>Pseudomonadota</taxon>
        <taxon>Alphaproteobacteria</taxon>
        <taxon>Acetobacterales</taxon>
        <taxon>Acetobacteraceae</taxon>
        <taxon>Gluconacetobacter</taxon>
    </lineage>
</organism>
<feature type="region of interest" description="Disordered" evidence="13">
    <location>
        <begin position="44"/>
        <end position="96"/>
    </location>
</feature>
<gene>
    <name evidence="15" type="ORF">AA12717_2770</name>
</gene>
<keyword evidence="15" id="KW-0675">Receptor</keyword>
<evidence type="ECO:0000256" key="12">
    <source>
        <dbReference type="PROSITE-ProRule" id="PRU01360"/>
    </source>
</evidence>
<proteinExistence type="inferred from homology"/>
<evidence type="ECO:0000313" key="15">
    <source>
        <dbReference type="EMBL" id="GBQ27740.1"/>
    </source>
</evidence>
<keyword evidence="16" id="KW-1185">Reference proteome</keyword>
<evidence type="ECO:0000313" key="16">
    <source>
        <dbReference type="Proteomes" id="UP001060895"/>
    </source>
</evidence>
<reference evidence="15" key="1">
    <citation type="submission" date="2013-04" db="EMBL/GenBank/DDBJ databases">
        <title>The genome sequencing project of 58 acetic acid bacteria.</title>
        <authorList>
            <person name="Okamoto-Kainuma A."/>
            <person name="Ishikawa M."/>
            <person name="Umino S."/>
            <person name="Koizumi Y."/>
            <person name="Shiwa Y."/>
            <person name="Yoshikawa H."/>
            <person name="Matsutani M."/>
            <person name="Matsushita K."/>
        </authorList>
    </citation>
    <scope>NUCLEOTIDE SEQUENCE</scope>
    <source>
        <strain evidence="15">DSM 12717</strain>
    </source>
</reference>
<dbReference type="Proteomes" id="UP001060895">
    <property type="component" value="Unassembled WGS sequence"/>
</dbReference>
<evidence type="ECO:0000256" key="8">
    <source>
        <dbReference type="ARBA" id="ARBA00023065"/>
    </source>
</evidence>
<evidence type="ECO:0000256" key="3">
    <source>
        <dbReference type="ARBA" id="ARBA00022452"/>
    </source>
</evidence>
<sequence>MIKSQKFETHNNSVMSEKYKFRGLSAVLLCSVPVFIGAPARAENPTVAGQDAQTPAVMTPTKRGQSGATHRDKAGQRQDAAAGQSDPMPGEDVEVEGQRTHSAIYQAPTSTPLTVTQPTFVVNRHFIENNLPASANYDTIATIAPSVAGTSPNGPGLSESINMTLRGFVDGQYDVLFDDIPVAQTNDNTHHTTSYYQGPVTGSVVVNAGPGDAATVGFATFGGQIYVNSVDPKTVMSAEAHAMAGSFDSYNYGAQYNSGLIRGTNGGRLVVDVEGTTSHGYANYSALRRANYFLKYVQPLGAHTTLTASGFYNHVDSHQSPGATRAQIAEYGPKFGLTNDPTKQNYEGYNLDVVQSDLEYVGIKSDLGAGWQIEDKVYTFAYYHQPGLSGKDPNGGTPNGTSFGPDNVPGTRMKMNYRAWGDILKIRKSVSIVDFQTGVWVDHQSNGRDQYSVDYTLGGRPDPGKTKGGKLNPPVKAFSRLMHDQNLSVQPFVQADVHITKELIFSAGFKWADFSRDLEAPINQKTKTPLYYSSSYGTPLPSFSFHYMFTPKWAGYIQVARGFEAPSLSYYYVPDPSQNAISPEKTWNYQIGTSYQSRRYSVSADFYYIDFSNMIVAINDVSLGDSLYRNVGSTRYYGVEFSGSYYLGRGISLFANGSYNQARLNSDNSWVPYAPDATAAGGITYNDGPFYASLIDKWVGASYGDTGNKQGIDPYNTLNLSLAYTVPTLIGPMKNVKLKLNVNNLLNSHNIYYFNGYAKNGTTGLFYSQPGLGVFGSVSVPFQI</sequence>
<evidence type="ECO:0000256" key="6">
    <source>
        <dbReference type="ARBA" id="ARBA00022729"/>
    </source>
</evidence>
<dbReference type="PROSITE" id="PS52016">
    <property type="entry name" value="TONB_DEPENDENT_REC_3"/>
    <property type="match status" value="1"/>
</dbReference>
<dbReference type="InterPro" id="IPR000531">
    <property type="entry name" value="Beta-barrel_TonB"/>
</dbReference>
<dbReference type="Pfam" id="PF00593">
    <property type="entry name" value="TonB_dep_Rec_b-barrel"/>
    <property type="match status" value="1"/>
</dbReference>
<keyword evidence="9" id="KW-0798">TonB box</keyword>
<evidence type="ECO:0000256" key="2">
    <source>
        <dbReference type="ARBA" id="ARBA00022448"/>
    </source>
</evidence>
<keyword evidence="2 12" id="KW-0813">Transport</keyword>
<feature type="region of interest" description="Disordered" evidence="13">
    <location>
        <begin position="389"/>
        <end position="408"/>
    </location>
</feature>
<dbReference type="PANTHER" id="PTHR32552">
    <property type="entry name" value="FERRICHROME IRON RECEPTOR-RELATED"/>
    <property type="match status" value="1"/>
</dbReference>
<keyword evidence="5 12" id="KW-0812">Transmembrane</keyword>
<keyword evidence="6" id="KW-0732">Signal</keyword>
<evidence type="ECO:0000256" key="10">
    <source>
        <dbReference type="ARBA" id="ARBA00023136"/>
    </source>
</evidence>
<dbReference type="InterPro" id="IPR036942">
    <property type="entry name" value="Beta-barrel_TonB_sf"/>
</dbReference>
<evidence type="ECO:0000256" key="11">
    <source>
        <dbReference type="ARBA" id="ARBA00023237"/>
    </source>
</evidence>
<evidence type="ECO:0000256" key="5">
    <source>
        <dbReference type="ARBA" id="ARBA00022692"/>
    </source>
</evidence>
<name>A0ABQ0PAF0_9PROT</name>
<keyword evidence="3 12" id="KW-1134">Transmembrane beta strand</keyword>
<evidence type="ECO:0000256" key="1">
    <source>
        <dbReference type="ARBA" id="ARBA00004571"/>
    </source>
</evidence>
<protein>
    <submittedName>
        <fullName evidence="15">TonB-dependent receptor</fullName>
    </submittedName>
</protein>
<evidence type="ECO:0000256" key="7">
    <source>
        <dbReference type="ARBA" id="ARBA00023004"/>
    </source>
</evidence>